<dbReference type="GO" id="GO:0046872">
    <property type="term" value="F:metal ion binding"/>
    <property type="evidence" value="ECO:0007669"/>
    <property type="project" value="UniProtKB-KW"/>
</dbReference>
<evidence type="ECO:0000256" key="2">
    <source>
        <dbReference type="ARBA" id="ARBA00022801"/>
    </source>
</evidence>
<keyword evidence="3 4" id="KW-0904">Protein phosphatase</keyword>
<evidence type="ECO:0000256" key="3">
    <source>
        <dbReference type="ARBA" id="ARBA00022912"/>
    </source>
</evidence>
<dbReference type="InterPro" id="IPR001932">
    <property type="entry name" value="PPM-type_phosphatase-like_dom"/>
</dbReference>
<gene>
    <name evidence="8" type="ORF">L9F63_002082</name>
</gene>
<feature type="compositionally biased region" description="Basic and acidic residues" evidence="5">
    <location>
        <begin position="409"/>
        <end position="419"/>
    </location>
</feature>
<evidence type="ECO:0000256" key="6">
    <source>
        <dbReference type="SAM" id="Phobius"/>
    </source>
</evidence>
<dbReference type="PANTHER" id="PTHR47992">
    <property type="entry name" value="PROTEIN PHOSPHATASE"/>
    <property type="match status" value="1"/>
</dbReference>
<dbReference type="GO" id="GO:0004722">
    <property type="term" value="F:protein serine/threonine phosphatase activity"/>
    <property type="evidence" value="ECO:0007669"/>
    <property type="project" value="InterPro"/>
</dbReference>
<feature type="domain" description="PPM-type phosphatase" evidence="7">
    <location>
        <begin position="43"/>
        <end position="428"/>
    </location>
</feature>
<keyword evidence="9" id="KW-1185">Reference proteome</keyword>
<name>A0AAD8A425_DIPPU</name>
<protein>
    <recommendedName>
        <fullName evidence="7">PPM-type phosphatase domain-containing protein</fullName>
    </recommendedName>
</protein>
<evidence type="ECO:0000313" key="8">
    <source>
        <dbReference type="EMBL" id="KAJ9591377.1"/>
    </source>
</evidence>
<dbReference type="SUPFAM" id="SSF81606">
    <property type="entry name" value="PP2C-like"/>
    <property type="match status" value="1"/>
</dbReference>
<feature type="non-terminal residue" evidence="8">
    <location>
        <position position="428"/>
    </location>
</feature>
<feature type="compositionally biased region" description="Low complexity" evidence="5">
    <location>
        <begin position="233"/>
        <end position="247"/>
    </location>
</feature>
<feature type="region of interest" description="Disordered" evidence="5">
    <location>
        <begin position="178"/>
        <end position="354"/>
    </location>
</feature>
<dbReference type="Proteomes" id="UP001233999">
    <property type="component" value="Unassembled WGS sequence"/>
</dbReference>
<feature type="compositionally biased region" description="Basic and acidic residues" evidence="5">
    <location>
        <begin position="182"/>
        <end position="198"/>
    </location>
</feature>
<evidence type="ECO:0000259" key="7">
    <source>
        <dbReference type="PROSITE" id="PS51746"/>
    </source>
</evidence>
<dbReference type="Pfam" id="PF00481">
    <property type="entry name" value="PP2C"/>
    <property type="match status" value="1"/>
</dbReference>
<dbReference type="CDD" id="cd00143">
    <property type="entry name" value="PP2Cc"/>
    <property type="match status" value="1"/>
</dbReference>
<reference evidence="8" key="1">
    <citation type="journal article" date="2023" name="IScience">
        <title>Live-bearing cockroach genome reveals convergent evolutionary mechanisms linked to viviparity in insects and beyond.</title>
        <authorList>
            <person name="Fouks B."/>
            <person name="Harrison M.C."/>
            <person name="Mikhailova A.A."/>
            <person name="Marchal E."/>
            <person name="English S."/>
            <person name="Carruthers M."/>
            <person name="Jennings E.C."/>
            <person name="Chiamaka E.L."/>
            <person name="Frigard R.A."/>
            <person name="Pippel M."/>
            <person name="Attardo G.M."/>
            <person name="Benoit J.B."/>
            <person name="Bornberg-Bauer E."/>
            <person name="Tobe S.S."/>
        </authorList>
    </citation>
    <scope>NUCLEOTIDE SEQUENCE</scope>
    <source>
        <strain evidence="8">Stay&amp;Tobe</strain>
    </source>
</reference>
<dbReference type="InterPro" id="IPR000222">
    <property type="entry name" value="PP2C_BS"/>
</dbReference>
<comment type="similarity">
    <text evidence="4">Belongs to the PP2C family.</text>
</comment>
<dbReference type="SMART" id="SM00332">
    <property type="entry name" value="PP2Cc"/>
    <property type="match status" value="1"/>
</dbReference>
<evidence type="ECO:0000256" key="1">
    <source>
        <dbReference type="ARBA" id="ARBA00022723"/>
    </source>
</evidence>
<proteinExistence type="inferred from homology"/>
<evidence type="ECO:0000313" key="9">
    <source>
        <dbReference type="Proteomes" id="UP001233999"/>
    </source>
</evidence>
<dbReference type="InterPro" id="IPR015655">
    <property type="entry name" value="PP2C"/>
</dbReference>
<keyword evidence="1" id="KW-0479">Metal-binding</keyword>
<comment type="caution">
    <text evidence="8">The sequence shown here is derived from an EMBL/GenBank/DDBJ whole genome shotgun (WGS) entry which is preliminary data.</text>
</comment>
<dbReference type="EMBL" id="JASPKZ010003870">
    <property type="protein sequence ID" value="KAJ9591377.1"/>
    <property type="molecule type" value="Genomic_DNA"/>
</dbReference>
<feature type="region of interest" description="Disordered" evidence="5">
    <location>
        <begin position="371"/>
        <end position="428"/>
    </location>
</feature>
<sequence>MKLFSLVFFFYLVYIIILIRMGAYLSEPITDKESSDEIGDRLICGASSMQGWRKTQEDAHTSILDYDTNTSLFAVYDGHGGHEVAVYSAQHLPEYLKKCEAYKKEDYTQALKDAFLEFDASLMKPEILAILKQLARNKNDDNNSGSAEDEEEENVKNLYEEAQMPLEQVMAKYQNDLHNTNKGKDENGKSSSDHDRHLCSSGASSSKAGSSSSKCSTSQIPDSARGNTEQDSAEASSSSKQTESGSSNGDSKLVDTVSETDKNVYLDSSVDAKVVNIEKSADEKLDDQSEDINNKNENSADKKNSDEPKEIKVKKEKLGNENSVEVNGEIGNEEKKGVNGDVEEGEGGKGKEKAKIISSLRRRCALYCTLLENQDNSDSDSDDEGDESFLGAENSSSQRDISNEISNSDDGRTEDDNNRTVDGQRILS</sequence>
<feature type="compositionally biased region" description="Polar residues" evidence="5">
    <location>
        <begin position="217"/>
        <end position="230"/>
    </location>
</feature>
<feature type="compositionally biased region" description="Low complexity" evidence="5">
    <location>
        <begin position="199"/>
        <end position="216"/>
    </location>
</feature>
<dbReference type="PROSITE" id="PS51746">
    <property type="entry name" value="PPM_2"/>
    <property type="match status" value="1"/>
</dbReference>
<dbReference type="PROSITE" id="PS01032">
    <property type="entry name" value="PPM_1"/>
    <property type="match status" value="1"/>
</dbReference>
<dbReference type="Gene3D" id="3.60.40.10">
    <property type="entry name" value="PPM-type phosphatase domain"/>
    <property type="match status" value="1"/>
</dbReference>
<accession>A0AAD8A425</accession>
<reference evidence="8" key="2">
    <citation type="submission" date="2023-05" db="EMBL/GenBank/DDBJ databases">
        <authorList>
            <person name="Fouks B."/>
        </authorList>
    </citation>
    <scope>NUCLEOTIDE SEQUENCE</scope>
    <source>
        <strain evidence="8">Stay&amp;Tobe</strain>
        <tissue evidence="8">Testes</tissue>
    </source>
</reference>
<evidence type="ECO:0000256" key="4">
    <source>
        <dbReference type="RuleBase" id="RU003465"/>
    </source>
</evidence>
<keyword evidence="2 4" id="KW-0378">Hydrolase</keyword>
<evidence type="ECO:0000256" key="5">
    <source>
        <dbReference type="SAM" id="MobiDB-lite"/>
    </source>
</evidence>
<dbReference type="AlphaFoldDB" id="A0AAD8A425"/>
<keyword evidence="6" id="KW-0812">Transmembrane</keyword>
<dbReference type="InterPro" id="IPR036457">
    <property type="entry name" value="PPM-type-like_dom_sf"/>
</dbReference>
<feature type="compositionally biased region" description="Polar residues" evidence="5">
    <location>
        <begin position="393"/>
        <end position="408"/>
    </location>
</feature>
<feature type="transmembrane region" description="Helical" evidence="6">
    <location>
        <begin position="6"/>
        <end position="25"/>
    </location>
</feature>
<keyword evidence="6" id="KW-1133">Transmembrane helix</keyword>
<keyword evidence="6" id="KW-0472">Membrane</keyword>
<organism evidence="8 9">
    <name type="scientific">Diploptera punctata</name>
    <name type="common">Pacific beetle cockroach</name>
    <dbReference type="NCBI Taxonomy" id="6984"/>
    <lineage>
        <taxon>Eukaryota</taxon>
        <taxon>Metazoa</taxon>
        <taxon>Ecdysozoa</taxon>
        <taxon>Arthropoda</taxon>
        <taxon>Hexapoda</taxon>
        <taxon>Insecta</taxon>
        <taxon>Pterygota</taxon>
        <taxon>Neoptera</taxon>
        <taxon>Polyneoptera</taxon>
        <taxon>Dictyoptera</taxon>
        <taxon>Blattodea</taxon>
        <taxon>Blaberoidea</taxon>
        <taxon>Blaberidae</taxon>
        <taxon>Diplopterinae</taxon>
        <taxon>Diploptera</taxon>
    </lineage>
</organism>
<feature type="compositionally biased region" description="Acidic residues" evidence="5">
    <location>
        <begin position="375"/>
        <end position="387"/>
    </location>
</feature>
<feature type="compositionally biased region" description="Basic and acidic residues" evidence="5">
    <location>
        <begin position="279"/>
        <end position="319"/>
    </location>
</feature>